<protein>
    <recommendedName>
        <fullName evidence="4">Holin-X, holin superfamily III</fullName>
    </recommendedName>
</protein>
<keyword evidence="1" id="KW-1133">Transmembrane helix</keyword>
<gene>
    <name evidence="2" type="ORF">PU648_52535</name>
</gene>
<dbReference type="RefSeq" id="WP_097289575.1">
    <property type="nucleotide sequence ID" value="NZ_CP107955.1"/>
</dbReference>
<reference evidence="2 3" key="1">
    <citation type="submission" date="2023-02" db="EMBL/GenBank/DDBJ databases">
        <authorList>
            <person name="Maleckis M."/>
        </authorList>
    </citation>
    <scope>NUCLEOTIDE SEQUENCE [LARGE SCALE GENOMIC DNA]</scope>
    <source>
        <strain evidence="2 3">P8-A2</strain>
    </source>
</reference>
<accession>A0ABU3V3Q8</accession>
<name>A0ABU3V3Q8_9ACTN</name>
<dbReference type="Proteomes" id="UP001257627">
    <property type="component" value="Unassembled WGS sequence"/>
</dbReference>
<feature type="transmembrane region" description="Helical" evidence="1">
    <location>
        <begin position="53"/>
        <end position="72"/>
    </location>
</feature>
<evidence type="ECO:0008006" key="4">
    <source>
        <dbReference type="Google" id="ProtNLM"/>
    </source>
</evidence>
<feature type="transmembrane region" description="Helical" evidence="1">
    <location>
        <begin position="18"/>
        <end position="41"/>
    </location>
</feature>
<sequence length="74" mass="7696">MTTDTDGTPHQDRERHELCLVLLLLTVVVGLLITAAAIYVARMHPALAEPLGVGAAVLSALAGVAGVIGRALRR</sequence>
<evidence type="ECO:0000313" key="2">
    <source>
        <dbReference type="EMBL" id="MDU9000781.1"/>
    </source>
</evidence>
<proteinExistence type="predicted"/>
<organism evidence="2 3">
    <name type="scientific">Streptomyces mirabilis</name>
    <dbReference type="NCBI Taxonomy" id="68239"/>
    <lineage>
        <taxon>Bacteria</taxon>
        <taxon>Bacillati</taxon>
        <taxon>Actinomycetota</taxon>
        <taxon>Actinomycetes</taxon>
        <taxon>Kitasatosporales</taxon>
        <taxon>Streptomycetaceae</taxon>
        <taxon>Streptomyces</taxon>
    </lineage>
</organism>
<keyword evidence="1" id="KW-0472">Membrane</keyword>
<comment type="caution">
    <text evidence="2">The sequence shown here is derived from an EMBL/GenBank/DDBJ whole genome shotgun (WGS) entry which is preliminary data.</text>
</comment>
<evidence type="ECO:0000313" key="3">
    <source>
        <dbReference type="Proteomes" id="UP001257627"/>
    </source>
</evidence>
<dbReference type="EMBL" id="JARAKF010000002">
    <property type="protein sequence ID" value="MDU9000781.1"/>
    <property type="molecule type" value="Genomic_DNA"/>
</dbReference>
<evidence type="ECO:0000256" key="1">
    <source>
        <dbReference type="SAM" id="Phobius"/>
    </source>
</evidence>
<keyword evidence="3" id="KW-1185">Reference proteome</keyword>
<keyword evidence="1" id="KW-0812">Transmembrane</keyword>